<organism evidence="2 3">
    <name type="scientific">Brevibacillus antibioticus</name>
    <dbReference type="NCBI Taxonomy" id="2570228"/>
    <lineage>
        <taxon>Bacteria</taxon>
        <taxon>Bacillati</taxon>
        <taxon>Bacillota</taxon>
        <taxon>Bacilli</taxon>
        <taxon>Bacillales</taxon>
        <taxon>Paenibacillaceae</taxon>
        <taxon>Brevibacillus</taxon>
    </lineage>
</organism>
<name>A0A4U2YF09_9BACL</name>
<gene>
    <name evidence="2" type="ORF">E8L90_28965</name>
</gene>
<keyword evidence="1" id="KW-1133">Transmembrane helix</keyword>
<evidence type="ECO:0000256" key="1">
    <source>
        <dbReference type="SAM" id="Phobius"/>
    </source>
</evidence>
<evidence type="ECO:0000313" key="3">
    <source>
        <dbReference type="Proteomes" id="UP000307841"/>
    </source>
</evidence>
<dbReference type="RefSeq" id="WP_137033660.1">
    <property type="nucleotide sequence ID" value="NZ_SZNK01000001.1"/>
</dbReference>
<accession>A0A4U2YF09</accession>
<evidence type="ECO:0000313" key="2">
    <source>
        <dbReference type="EMBL" id="TKI59104.1"/>
    </source>
</evidence>
<proteinExistence type="predicted"/>
<dbReference type="Proteomes" id="UP000307841">
    <property type="component" value="Unassembled WGS sequence"/>
</dbReference>
<keyword evidence="1" id="KW-0472">Membrane</keyword>
<evidence type="ECO:0008006" key="4">
    <source>
        <dbReference type="Google" id="ProtNLM"/>
    </source>
</evidence>
<dbReference type="OrthoDB" id="2474034at2"/>
<feature type="transmembrane region" description="Helical" evidence="1">
    <location>
        <begin position="47"/>
        <end position="66"/>
    </location>
</feature>
<dbReference type="EMBL" id="SZNK01000001">
    <property type="protein sequence ID" value="TKI59104.1"/>
    <property type="molecule type" value="Genomic_DNA"/>
</dbReference>
<sequence length="305" mass="34542">MTRSQQPDDWKQQLTAAADDFDVKDQVLQKIKERKNMSEGKQMKKRLGLLVVAILVFGGTSAYAAMKVYELKNEKGEAVVKVQQTTTPQPQSSQESIKNFEDARNSLKPGEGAAIYMPGPDNPKKRVSFTYVPVIHESTPPLQKEVGGFYEVPAELVGGYKFVNGHVNYPFNYSQPELFEEMHKEAENEKKQIVVRKVSPKPNFDRVYTLYKGSEGAETEGDVYIAITNLEGMKWIEEEAGEDGIVEKVKVQKYEGMYVARKLLDGKEEKKVQVYQEDKNRLIEVVALNPALTKKDLLMIAEKLK</sequence>
<comment type="caution">
    <text evidence="2">The sequence shown here is derived from an EMBL/GenBank/DDBJ whole genome shotgun (WGS) entry which is preliminary data.</text>
</comment>
<dbReference type="AlphaFoldDB" id="A0A4U2YF09"/>
<keyword evidence="1" id="KW-0812">Transmembrane</keyword>
<reference evidence="2 3" key="1">
    <citation type="submission" date="2019-04" db="EMBL/GenBank/DDBJ databases">
        <title>Whole genome sequencing of Brevibacillus sp. TGS2-1.</title>
        <authorList>
            <person name="Choi A."/>
        </authorList>
    </citation>
    <scope>NUCLEOTIDE SEQUENCE [LARGE SCALE GENOMIC DNA]</scope>
    <source>
        <strain evidence="2 3">TGS2-1</strain>
    </source>
</reference>
<protein>
    <recommendedName>
        <fullName evidence="4">DUF4367 domain-containing protein</fullName>
    </recommendedName>
</protein>
<keyword evidence="3" id="KW-1185">Reference proteome</keyword>